<keyword evidence="3" id="KW-0560">Oxidoreductase</keyword>
<evidence type="ECO:0000256" key="3">
    <source>
        <dbReference type="ARBA" id="ARBA00023002"/>
    </source>
</evidence>
<keyword evidence="2" id="KW-0274">FAD</keyword>
<dbReference type="Proteomes" id="UP001642482">
    <property type="component" value="Unassembled WGS sequence"/>
</dbReference>
<evidence type="ECO:0000256" key="1">
    <source>
        <dbReference type="ARBA" id="ARBA00022630"/>
    </source>
</evidence>
<accession>A0ABP0BNC8</accession>
<dbReference type="Gene3D" id="3.50.50.60">
    <property type="entry name" value="FAD/NAD(P)-binding domain"/>
    <property type="match status" value="1"/>
</dbReference>
<dbReference type="InterPro" id="IPR050346">
    <property type="entry name" value="FMO-like"/>
</dbReference>
<proteinExistence type="predicted"/>
<evidence type="ECO:0000313" key="5">
    <source>
        <dbReference type="Proteomes" id="UP001642482"/>
    </source>
</evidence>
<keyword evidence="5" id="KW-1185">Reference proteome</keyword>
<name>A0ABP0BNC8_9PEZI</name>
<dbReference type="SUPFAM" id="SSF51905">
    <property type="entry name" value="FAD/NAD(P)-binding domain"/>
    <property type="match status" value="2"/>
</dbReference>
<gene>
    <name evidence="4" type="ORF">SEUCBS140593_004470</name>
</gene>
<protein>
    <recommendedName>
        <fullName evidence="6">Dimethylaniline monooxygenase</fullName>
    </recommendedName>
</protein>
<dbReference type="EMBL" id="CAWUHD010000039">
    <property type="protein sequence ID" value="CAK7221143.1"/>
    <property type="molecule type" value="Genomic_DNA"/>
</dbReference>
<comment type="caution">
    <text evidence="4">The sequence shown here is derived from an EMBL/GenBank/DDBJ whole genome shotgun (WGS) entry which is preliminary data.</text>
</comment>
<evidence type="ECO:0000256" key="2">
    <source>
        <dbReference type="ARBA" id="ARBA00022827"/>
    </source>
</evidence>
<evidence type="ECO:0000313" key="4">
    <source>
        <dbReference type="EMBL" id="CAK7221143.1"/>
    </source>
</evidence>
<dbReference type="Pfam" id="PF13738">
    <property type="entry name" value="Pyr_redox_3"/>
    <property type="match status" value="1"/>
</dbReference>
<evidence type="ECO:0008006" key="6">
    <source>
        <dbReference type="Google" id="ProtNLM"/>
    </source>
</evidence>
<dbReference type="InterPro" id="IPR036188">
    <property type="entry name" value="FAD/NAD-bd_sf"/>
</dbReference>
<keyword evidence="1" id="KW-0285">Flavoprotein</keyword>
<dbReference type="PANTHER" id="PTHR23023">
    <property type="entry name" value="DIMETHYLANILINE MONOOXYGENASE"/>
    <property type="match status" value="1"/>
</dbReference>
<organism evidence="4 5">
    <name type="scientific">Sporothrix eucalyptigena</name>
    <dbReference type="NCBI Taxonomy" id="1812306"/>
    <lineage>
        <taxon>Eukaryota</taxon>
        <taxon>Fungi</taxon>
        <taxon>Dikarya</taxon>
        <taxon>Ascomycota</taxon>
        <taxon>Pezizomycotina</taxon>
        <taxon>Sordariomycetes</taxon>
        <taxon>Sordariomycetidae</taxon>
        <taxon>Ophiostomatales</taxon>
        <taxon>Ophiostomataceae</taxon>
        <taxon>Sporothrix</taxon>
    </lineage>
</organism>
<reference evidence="4 5" key="1">
    <citation type="submission" date="2024-01" db="EMBL/GenBank/DDBJ databases">
        <authorList>
            <person name="Allen C."/>
            <person name="Tagirdzhanova G."/>
        </authorList>
    </citation>
    <scope>NUCLEOTIDE SEQUENCE [LARGE SCALE GENOMIC DNA]</scope>
</reference>
<sequence length="561" mass="62148">MSESYDCVVVGAGWYGLAAAKPYIQANPDHKIAMLEAAESCGGTWSQNRLYPGLKSNNMVGTYEHPDFPLREDIYGVKPNNHIPGAVLHRYLTDFARHFGIYERIQFHTKVDVIRKNSDDSWTLTVVSPEGVRQLTTARLILATGLTSTPNFPQYPGHADFGAPFFHAKNFCSRAEEVVGAKNVVVVGGAKSAYDVAYAMVEQGTTVDLVVRPEGNGPVWISPPFVTPLKKRLDQLLLVRALTWFSPCPWGAEDGFGGIRRFLHGTALGRFFTKAFWNLLMGDVLTANDYDSHPDLAKLKPWHHAFWTGSGLSILNYNTPLWDMVRAGKIHVHVDDVDRMAPGKVMLKSGQVLAADACICSTGWKKESSFRFEGLDANGLGLARTDDSKAVLNAEYDNKVLDLYPALRDQPVLNYTKPAGDPLRMYRFIVPPTFFEKRTLAFAGMVSTVATSTCAATQGLWITAYLGGKLARRAASEQEITHEVMLHTQWGKWRFPCGYGASLPDFVFESIPYVDLLLRDCGIHPRRKTGLLANLTSPHLPSDYRGVADEWMASNVKAATK</sequence>